<dbReference type="OrthoDB" id="9815944at2"/>
<protein>
    <recommendedName>
        <fullName evidence="1">ATPase AAA-type core domain-containing protein</fullName>
    </recommendedName>
</protein>
<comment type="caution">
    <text evidence="2">The sequence shown here is derived from an EMBL/GenBank/DDBJ whole genome shotgun (WGS) entry which is preliminary data.</text>
</comment>
<evidence type="ECO:0000313" key="3">
    <source>
        <dbReference type="Proteomes" id="UP000249016"/>
    </source>
</evidence>
<dbReference type="Proteomes" id="UP000249016">
    <property type="component" value="Unassembled WGS sequence"/>
</dbReference>
<dbReference type="GO" id="GO:0016887">
    <property type="term" value="F:ATP hydrolysis activity"/>
    <property type="evidence" value="ECO:0007669"/>
    <property type="project" value="InterPro"/>
</dbReference>
<dbReference type="RefSeq" id="WP_111346509.1">
    <property type="nucleotide sequence ID" value="NZ_QLII01000001.1"/>
</dbReference>
<dbReference type="PANTHER" id="PTHR43581">
    <property type="entry name" value="ATP/GTP PHOSPHATASE"/>
    <property type="match status" value="1"/>
</dbReference>
<reference evidence="2 3" key="1">
    <citation type="submission" date="2018-06" db="EMBL/GenBank/DDBJ databases">
        <title>Spirosoma sp. HMF3257 Genome sequencing and assembly.</title>
        <authorList>
            <person name="Kang H."/>
            <person name="Cha I."/>
            <person name="Kim H."/>
            <person name="Kang J."/>
            <person name="Joh K."/>
        </authorList>
    </citation>
    <scope>NUCLEOTIDE SEQUENCE [LARGE SCALE GENOMIC DNA]</scope>
    <source>
        <strain evidence="2 3">HMF3257</strain>
    </source>
</reference>
<dbReference type="Gene3D" id="3.40.50.300">
    <property type="entry name" value="P-loop containing nucleotide triphosphate hydrolases"/>
    <property type="match status" value="1"/>
</dbReference>
<dbReference type="InterPro" id="IPR051396">
    <property type="entry name" value="Bact_Antivir_Def_Nuclease"/>
</dbReference>
<dbReference type="InterPro" id="IPR027417">
    <property type="entry name" value="P-loop_NTPase"/>
</dbReference>
<dbReference type="NCBIfam" id="TIGR04435">
    <property type="entry name" value="restrict_AAA_1"/>
    <property type="match status" value="1"/>
</dbReference>
<sequence length="511" mass="59543">MRIRRIKLIDIEHRPLLHGLELEFTNPTDAEGIVSQCFVGVNGSGKSQLLETFAEIFQYLDRRYRTYNRPKGIVIAPLGFEIEYAIQKNGEWIEVQIQQKKSSKAPIVQTLNEYGDWEYANQTMIESLLPQKVVGYTSGANETLSIPFAEYYDEYDSYTADRTHKAESRDLPDYEPRFYLMDYSTNIGVVVSNLLLSSSDRLSEILGKIKISGLRSFQLIIRLNGRKKIDTTTNLDSWIERLKKSATCYEFDDSKKNHRLDFLNTQATRQALTHHFKTPLDLYTALYKLELLNNLLVEKRYRSEIKKQRKQRRLVIKPPTVPEQDKVLSYNEVQLLNKDGKPLDYISLSDGEHQFLNIFGTVLMTDYTNSLFLLDEPETHFNPKWRREFIKELNLLTNGRIQAYLITSHSPFIVSDSKREFVHVFSNENGKLKITTPDKETYGSDFNYVLRVAFGMKEEETVAQKSLEEMQELQQSSNAQAIEERLDDFGDSTEKFYLYKRIEELKEQQGK</sequence>
<dbReference type="Pfam" id="PF13304">
    <property type="entry name" value="AAA_21"/>
    <property type="match status" value="1"/>
</dbReference>
<feature type="domain" description="ATPase AAA-type core" evidence="1">
    <location>
        <begin position="241"/>
        <end position="415"/>
    </location>
</feature>
<dbReference type="AlphaFoldDB" id="A0A327NRR6"/>
<organism evidence="2 3">
    <name type="scientific">Spirosoma telluris</name>
    <dbReference type="NCBI Taxonomy" id="2183553"/>
    <lineage>
        <taxon>Bacteria</taxon>
        <taxon>Pseudomonadati</taxon>
        <taxon>Bacteroidota</taxon>
        <taxon>Cytophagia</taxon>
        <taxon>Cytophagales</taxon>
        <taxon>Cytophagaceae</taxon>
        <taxon>Spirosoma</taxon>
    </lineage>
</organism>
<dbReference type="GO" id="GO:0005524">
    <property type="term" value="F:ATP binding"/>
    <property type="evidence" value="ECO:0007669"/>
    <property type="project" value="InterPro"/>
</dbReference>
<dbReference type="InterPro" id="IPR030974">
    <property type="entry name" value="Restrict_AAA"/>
</dbReference>
<keyword evidence="3" id="KW-1185">Reference proteome</keyword>
<evidence type="ECO:0000259" key="1">
    <source>
        <dbReference type="Pfam" id="PF13304"/>
    </source>
</evidence>
<accession>A0A327NRR6</accession>
<dbReference type="PANTHER" id="PTHR43581:SF2">
    <property type="entry name" value="EXCINUCLEASE ATPASE SUBUNIT"/>
    <property type="match status" value="1"/>
</dbReference>
<proteinExistence type="predicted"/>
<dbReference type="EMBL" id="QLII01000001">
    <property type="protein sequence ID" value="RAI76646.1"/>
    <property type="molecule type" value="Genomic_DNA"/>
</dbReference>
<evidence type="ECO:0000313" key="2">
    <source>
        <dbReference type="EMBL" id="RAI76646.1"/>
    </source>
</evidence>
<dbReference type="SUPFAM" id="SSF52540">
    <property type="entry name" value="P-loop containing nucleoside triphosphate hydrolases"/>
    <property type="match status" value="1"/>
</dbReference>
<gene>
    <name evidence="2" type="ORF">HMF3257_25245</name>
</gene>
<dbReference type="InterPro" id="IPR003959">
    <property type="entry name" value="ATPase_AAA_core"/>
</dbReference>
<name>A0A327NRR6_9BACT</name>